<name>A0A2A4ITH2_HELVI</name>
<dbReference type="AlphaFoldDB" id="A0A2A4ITH2"/>
<reference evidence="2" key="1">
    <citation type="submission" date="2017-09" db="EMBL/GenBank/DDBJ databases">
        <title>Contemporary evolution of a Lepidopteran species, Heliothis virescens, in response to modern agricultural practices.</title>
        <authorList>
            <person name="Fritz M.L."/>
            <person name="Deyonke A.M."/>
            <person name="Papanicolaou A."/>
            <person name="Micinski S."/>
            <person name="Westbrook J."/>
            <person name="Gould F."/>
        </authorList>
    </citation>
    <scope>NUCLEOTIDE SEQUENCE [LARGE SCALE GENOMIC DNA]</scope>
    <source>
        <strain evidence="2">HvINT-</strain>
        <tissue evidence="2">Whole body</tissue>
    </source>
</reference>
<feature type="domain" description="DNA polymerase alpha subunit B N-terminal" evidence="1">
    <location>
        <begin position="6"/>
        <end position="72"/>
    </location>
</feature>
<evidence type="ECO:0000313" key="2">
    <source>
        <dbReference type="EMBL" id="PCG62796.1"/>
    </source>
</evidence>
<accession>A0A2A4ITH2</accession>
<organism evidence="2">
    <name type="scientific">Heliothis virescens</name>
    <name type="common">Tobacco budworm moth</name>
    <dbReference type="NCBI Taxonomy" id="7102"/>
    <lineage>
        <taxon>Eukaryota</taxon>
        <taxon>Metazoa</taxon>
        <taxon>Ecdysozoa</taxon>
        <taxon>Arthropoda</taxon>
        <taxon>Hexapoda</taxon>
        <taxon>Insecta</taxon>
        <taxon>Pterygota</taxon>
        <taxon>Neoptera</taxon>
        <taxon>Endopterygota</taxon>
        <taxon>Lepidoptera</taxon>
        <taxon>Glossata</taxon>
        <taxon>Ditrysia</taxon>
        <taxon>Noctuoidea</taxon>
        <taxon>Noctuidae</taxon>
        <taxon>Heliothinae</taxon>
        <taxon>Heliothis</taxon>
    </lineage>
</organism>
<dbReference type="Pfam" id="PF08418">
    <property type="entry name" value="Pol_alpha_B_N"/>
    <property type="match status" value="1"/>
</dbReference>
<comment type="caution">
    <text evidence="2">The sequence shown here is derived from an EMBL/GenBank/DDBJ whole genome shotgun (WGS) entry which is preliminary data.</text>
</comment>
<dbReference type="STRING" id="7102.A0A2A4ITH2"/>
<proteinExistence type="predicted"/>
<dbReference type="Gene3D" id="1.10.8.530">
    <property type="entry name" value="DNA polymerase alpha-primase, subunit B, N-terminal domain"/>
    <property type="match status" value="1"/>
</dbReference>
<protein>
    <recommendedName>
        <fullName evidence="1">DNA polymerase alpha subunit B N-terminal domain-containing protein</fullName>
    </recommendedName>
</protein>
<sequence length="125" mass="13747">MASEELVTEQFQFFGLDVPLEVISKCVSLCEELNIDAESFIEQWMAFSLNHLNGAAPNLDNLDIFVRKEFSKRSANRFNATAKENGQVGTGTSLTVYGAPASVQSDNEVLSNYMATTPKVIIMSC</sequence>
<gene>
    <name evidence="2" type="ORF">B5V51_13633</name>
</gene>
<dbReference type="InterPro" id="IPR043034">
    <property type="entry name" value="DNA_pol_alpha_B_N_sf"/>
</dbReference>
<dbReference type="InterPro" id="IPR013627">
    <property type="entry name" value="Pol_alpha_B_N"/>
</dbReference>
<dbReference type="EMBL" id="NWSH01007814">
    <property type="protein sequence ID" value="PCG62796.1"/>
    <property type="molecule type" value="Genomic_DNA"/>
</dbReference>
<evidence type="ECO:0000259" key="1">
    <source>
        <dbReference type="Pfam" id="PF08418"/>
    </source>
</evidence>